<proteinExistence type="evidence at transcript level"/>
<reference evidence="3" key="1">
    <citation type="submission" date="2018-10" db="EMBL/GenBank/DDBJ databases">
        <title>Exploiting genes from Chlorella ohadii, highly resistant to photodamage, to reduce photoinhibition in Arabidopsis thaliana.</title>
        <authorList>
            <person name="Murik O."/>
            <person name="Kaplan A."/>
        </authorList>
    </citation>
    <scope>NUCLEOTIDE SEQUENCE</scope>
    <source>
        <strain evidence="3">1</strain>
    </source>
</reference>
<organism evidence="3">
    <name type="scientific">Chlorella ohadii</name>
    <dbReference type="NCBI Taxonomy" id="2649997"/>
    <lineage>
        <taxon>Eukaryota</taxon>
        <taxon>Viridiplantae</taxon>
        <taxon>Chlorophyta</taxon>
        <taxon>core chlorophytes</taxon>
        <taxon>Trebouxiophyceae</taxon>
        <taxon>Chlorellales</taxon>
        <taxon>Chlorellaceae</taxon>
        <taxon>Chlorella clade</taxon>
        <taxon>Chlorella</taxon>
    </lineage>
</organism>
<dbReference type="AlphaFoldDB" id="A0A5P4NCE6"/>
<accession>A0A5P4NCE6</accession>
<feature type="region of interest" description="Disordered" evidence="1">
    <location>
        <begin position="349"/>
        <end position="382"/>
    </location>
</feature>
<keyword evidence="2" id="KW-0472">Membrane</keyword>
<evidence type="ECO:0000313" key="3">
    <source>
        <dbReference type="EMBL" id="QFB70722.1"/>
    </source>
</evidence>
<evidence type="ECO:0000256" key="1">
    <source>
        <dbReference type="SAM" id="MobiDB-lite"/>
    </source>
</evidence>
<feature type="transmembrane region" description="Helical" evidence="2">
    <location>
        <begin position="213"/>
        <end position="234"/>
    </location>
</feature>
<feature type="transmembrane region" description="Helical" evidence="2">
    <location>
        <begin position="160"/>
        <end position="182"/>
    </location>
</feature>
<evidence type="ECO:0000256" key="2">
    <source>
        <dbReference type="SAM" id="Phobius"/>
    </source>
</evidence>
<feature type="compositionally biased region" description="Low complexity" evidence="1">
    <location>
        <begin position="359"/>
        <end position="374"/>
    </location>
</feature>
<sequence>MPAAALAARAVAQLRAQPAPRAQRQAACRGTVSVIDGRQQRVCGRGGSTAAAAASAATPGAARVLPAHGRPQHAARRPFQQLHKRHRGSVTARAGPGGNWSDRNQRRVDNQILIGTGLGLTALVLLALRLGSTEAFQSAAAFDWTAGDVSFGLGDALGGMLWAASLYFCSPLQLLLLFFGFIETERPSDWVLRRLGLATGQPVDAIDYRAPPALMAATVAVFVASGLGLAWTLQAALGDATWSVSTGLGSLFAAGMYEVGRPRRLTVEQAQEKERQWQDFARFADARLQRSGRCHETEIIKALQRELPQFRREGALEGAALRQLVRNWAPDAERTSAGYFKGLSLLPAGGAPVPPPRAQPAGSSSAAGSSAAGSVDNSVDQY</sequence>
<feature type="transmembrane region" description="Helical" evidence="2">
    <location>
        <begin position="112"/>
        <end position="130"/>
    </location>
</feature>
<keyword evidence="2" id="KW-1133">Transmembrane helix</keyword>
<feature type="region of interest" description="Disordered" evidence="1">
    <location>
        <begin position="81"/>
        <end position="102"/>
    </location>
</feature>
<keyword evidence="2" id="KW-0812">Transmembrane</keyword>
<protein>
    <submittedName>
        <fullName evidence="3">Uncharacterized protein</fullName>
    </submittedName>
</protein>
<name>A0A5P4NCE6_9CHLO</name>
<dbReference type="EMBL" id="MK086160">
    <property type="protein sequence ID" value="QFB70722.1"/>
    <property type="molecule type" value="mRNA"/>
</dbReference>